<dbReference type="Proteomes" id="UP000249619">
    <property type="component" value="Unassembled WGS sequence"/>
</dbReference>
<evidence type="ECO:0000313" key="2">
    <source>
        <dbReference type="Proteomes" id="UP000249619"/>
    </source>
</evidence>
<gene>
    <name evidence="1" type="ORF">DDE83_008035</name>
</gene>
<keyword evidence="2" id="KW-1185">Reference proteome</keyword>
<reference evidence="2" key="1">
    <citation type="submission" date="2018-05" db="EMBL/GenBank/DDBJ databases">
        <title>Draft genome sequence of Stemphylium lycopersici strain CIDEFI 213.</title>
        <authorList>
            <person name="Medina R."/>
            <person name="Franco M.E.E."/>
            <person name="Lucentini C.G."/>
            <person name="Saparrat M.C.N."/>
            <person name="Balatti P.A."/>
        </authorList>
    </citation>
    <scope>NUCLEOTIDE SEQUENCE [LARGE SCALE GENOMIC DNA]</scope>
    <source>
        <strain evidence="2">CIDEFI 213</strain>
    </source>
</reference>
<evidence type="ECO:0000313" key="1">
    <source>
        <dbReference type="EMBL" id="RAR03908.1"/>
    </source>
</evidence>
<dbReference type="AlphaFoldDB" id="A0A364MVC8"/>
<organism evidence="1 2">
    <name type="scientific">Stemphylium lycopersici</name>
    <name type="common">Tomato gray leaf spot disease fungus</name>
    <name type="synonym">Thyrospora lycopersici</name>
    <dbReference type="NCBI Taxonomy" id="183478"/>
    <lineage>
        <taxon>Eukaryota</taxon>
        <taxon>Fungi</taxon>
        <taxon>Dikarya</taxon>
        <taxon>Ascomycota</taxon>
        <taxon>Pezizomycotina</taxon>
        <taxon>Dothideomycetes</taxon>
        <taxon>Pleosporomycetidae</taxon>
        <taxon>Pleosporales</taxon>
        <taxon>Pleosporineae</taxon>
        <taxon>Pleosporaceae</taxon>
        <taxon>Stemphylium</taxon>
    </lineage>
</organism>
<dbReference type="EMBL" id="QGDH01000167">
    <property type="protein sequence ID" value="RAR03908.1"/>
    <property type="molecule type" value="Genomic_DNA"/>
</dbReference>
<sequence length="122" mass="13298">MFKPTSLSLFSNVPGSLVKRAQALACENMRRRPNAASRQVYAHRKSSAGSFPHAEGPRGLLFGVGGSSRGRSWFRLNVFAGALGHRPCLYRPSVFGTVAPLNEKHSVNDGKAVPGLYCRRSR</sequence>
<protein>
    <submittedName>
        <fullName evidence="1">Uncharacterized protein</fullName>
    </submittedName>
</protein>
<comment type="caution">
    <text evidence="1">The sequence shown here is derived from an EMBL/GenBank/DDBJ whole genome shotgun (WGS) entry which is preliminary data.</text>
</comment>
<proteinExistence type="predicted"/>
<accession>A0A364MVC8</accession>
<name>A0A364MVC8_STELY</name>